<dbReference type="CDD" id="cd16491">
    <property type="entry name" value="RING-CH-C4HC3_LTN1"/>
    <property type="match status" value="1"/>
</dbReference>
<dbReference type="Pfam" id="PF23009">
    <property type="entry name" value="UBC_like"/>
    <property type="match status" value="1"/>
</dbReference>
<evidence type="ECO:0000313" key="20">
    <source>
        <dbReference type="Proteomes" id="UP000308652"/>
    </source>
</evidence>
<comment type="function">
    <text evidence="14">E3 ubiquitin-protein ligase component of the ribosome quality control complex (RQC), a ribosome-associated complex that mediates ubiquitination and extraction of incompletely synthesized nascent chains for proteasomal degradation. Mediates ubiquitination of proteins derived from mRNAs lacking stop codons (non-stop proteins) and other translation arrest products induced by poly-lysine sequences and tandem rare codons. Ubiquitination leads to CDC48 recruitment for extraction and degradation of the incomplete translation product. May indirectly play a role in chromatin function and transcription.</text>
</comment>
<gene>
    <name evidence="19" type="ORF">BDQ12DRAFT_678315</name>
</gene>
<dbReference type="STRING" id="68775.A0A5C3M8T2"/>
<comment type="pathway">
    <text evidence="3 16">Protein modification; protein ubiquitination.</text>
</comment>
<evidence type="ECO:0000256" key="2">
    <source>
        <dbReference type="ARBA" id="ARBA00004514"/>
    </source>
</evidence>
<dbReference type="InterPro" id="IPR039795">
    <property type="entry name" value="LTN1/Rkr1"/>
</dbReference>
<dbReference type="GO" id="GO:0008270">
    <property type="term" value="F:zinc ion binding"/>
    <property type="evidence" value="ECO:0007669"/>
    <property type="project" value="UniProtKB-KW"/>
</dbReference>
<dbReference type="Proteomes" id="UP000308652">
    <property type="component" value="Unassembled WGS sequence"/>
</dbReference>
<dbReference type="GO" id="GO:0016567">
    <property type="term" value="P:protein ubiquitination"/>
    <property type="evidence" value="ECO:0007669"/>
    <property type="project" value="UniProtKB-UniPathway"/>
</dbReference>
<dbReference type="InterPro" id="IPR054477">
    <property type="entry name" value="LTN1_E3_ligase_6th"/>
</dbReference>
<reference evidence="19 20" key="1">
    <citation type="journal article" date="2019" name="Nat. Ecol. Evol.">
        <title>Megaphylogeny resolves global patterns of mushroom evolution.</title>
        <authorList>
            <person name="Varga T."/>
            <person name="Krizsan K."/>
            <person name="Foldi C."/>
            <person name="Dima B."/>
            <person name="Sanchez-Garcia M."/>
            <person name="Sanchez-Ramirez S."/>
            <person name="Szollosi G.J."/>
            <person name="Szarkandi J.G."/>
            <person name="Papp V."/>
            <person name="Albert L."/>
            <person name="Andreopoulos W."/>
            <person name="Angelini C."/>
            <person name="Antonin V."/>
            <person name="Barry K.W."/>
            <person name="Bougher N.L."/>
            <person name="Buchanan P."/>
            <person name="Buyck B."/>
            <person name="Bense V."/>
            <person name="Catcheside P."/>
            <person name="Chovatia M."/>
            <person name="Cooper J."/>
            <person name="Damon W."/>
            <person name="Desjardin D."/>
            <person name="Finy P."/>
            <person name="Geml J."/>
            <person name="Haridas S."/>
            <person name="Hughes K."/>
            <person name="Justo A."/>
            <person name="Karasinski D."/>
            <person name="Kautmanova I."/>
            <person name="Kiss B."/>
            <person name="Kocsube S."/>
            <person name="Kotiranta H."/>
            <person name="LaButti K.M."/>
            <person name="Lechner B.E."/>
            <person name="Liimatainen K."/>
            <person name="Lipzen A."/>
            <person name="Lukacs Z."/>
            <person name="Mihaltcheva S."/>
            <person name="Morgado L.N."/>
            <person name="Niskanen T."/>
            <person name="Noordeloos M.E."/>
            <person name="Ohm R.A."/>
            <person name="Ortiz-Santana B."/>
            <person name="Ovrebo C."/>
            <person name="Racz N."/>
            <person name="Riley R."/>
            <person name="Savchenko A."/>
            <person name="Shiryaev A."/>
            <person name="Soop K."/>
            <person name="Spirin V."/>
            <person name="Szebenyi C."/>
            <person name="Tomsovsky M."/>
            <person name="Tulloss R.E."/>
            <person name="Uehling J."/>
            <person name="Grigoriev I.V."/>
            <person name="Vagvolgyi C."/>
            <person name="Papp T."/>
            <person name="Martin F.M."/>
            <person name="Miettinen O."/>
            <person name="Hibbett D.S."/>
            <person name="Nagy L.G."/>
        </authorList>
    </citation>
    <scope>NUCLEOTIDE SEQUENCE [LARGE SCALE GENOMIC DNA]</scope>
    <source>
        <strain evidence="19 20">CBS 166.37</strain>
    </source>
</reference>
<evidence type="ECO:0000256" key="1">
    <source>
        <dbReference type="ARBA" id="ARBA00000900"/>
    </source>
</evidence>
<accession>A0A5C3M8T2</accession>
<evidence type="ECO:0000256" key="7">
    <source>
        <dbReference type="ARBA" id="ARBA00022490"/>
    </source>
</evidence>
<keyword evidence="13 16" id="KW-0862">Zinc</keyword>
<comment type="function">
    <text evidence="16">E3 ubiquitin-protein ligase. Component of the ribosome quality control complex (RQC), a ribosome-associated complex that mediates ubiquitination and extraction of incompletely synthesized nascent chains for proteasomal degradation.</text>
</comment>
<evidence type="ECO:0000256" key="15">
    <source>
        <dbReference type="PROSITE-ProRule" id="PRU00175"/>
    </source>
</evidence>
<feature type="region of interest" description="Disordered" evidence="17">
    <location>
        <begin position="1"/>
        <end position="65"/>
    </location>
</feature>
<comment type="catalytic activity">
    <reaction evidence="1 16">
        <text>S-ubiquitinyl-[E2 ubiquitin-conjugating enzyme]-L-cysteine + [acceptor protein]-L-lysine = [E2 ubiquitin-conjugating enzyme]-L-cysteine + N(6)-ubiquitinyl-[acceptor protein]-L-lysine.</text>
        <dbReference type="EC" id="2.3.2.27"/>
    </reaction>
</comment>
<dbReference type="GO" id="GO:0005829">
    <property type="term" value="C:cytosol"/>
    <property type="evidence" value="ECO:0007669"/>
    <property type="project" value="UniProtKB-SubCell"/>
</dbReference>
<sequence length="1769" mass="197935">MVKGHGKSSATSATRKKHAKKTVGPQQDESIPKEKKPKKSERGKKKEPRPKMYIPPVKPAPVQPDPLETTGLAHSLPPDLLVVLRSFNKKAQVTKIRALEDLQANWVEKCQKEGEDGTLVYTLVEMLPVWLHHVSSLFVHPSRRVRFLTATLHTSLLHLPPVRDQIFFYLRESASTAQLEAILGTWCIAAHDVDRSVASATLKAWKDAISYPGSPDTADRFVLNDNPRSSLVSFVQRTALDPSGAYAYLNPAPPVVSTPIPKKSGRGLPPVQKAEPESTRSKAEEMEESESDRRARLRVGALGAIRWVLSISPSISEDTLSFLSNPVLWTALHHAESCPWVEIENFGFSQPIVRKSAWGLVQTLLVSQKTQLQTLVPALSPAILRSAWVEPDSTVQSVMWQPLLTFLKEFPSSWEIERAQSLKKDEDADEDDEDEDEDEDEDGEEKERQTKSKEPTASPSTAPSLAYLEFLQFLQLGCSGSPLQGYPTVVIILSTIPSSILASSTSTISPLIEFFTSFWAAIDGRALSSLKRSATSAAFLSSLLECMIFLIKRLRRDESRSPSSESDLAAATSTPTQEAHTLVQEQFARLWEELSTYKLKVEDRAAARLMGQTLDSLYDIDPELYQAAWHTLASLIKRSADTNPTLVSTVLKVFYDRFKDGTPTKEAASMLLGEVLNTVSVESERNLRMEESEGVSAPKGSFELLVSMLDQFREGLFRDSTFTERIDLVTSENAYLLISTSPSLLLSYLQHRKEEQQCLRTWRALLAGYAAHPEAIHKAIRPVLESTQRHVLPKYLKPETDELDELAGRLLAGDSNDLALAQRILLAADYFISFNGFVSLLQNVISTFNLQVDLVLGGDEQPLFTFGSSLDLILSIFKNPPAMLKSLEAFDNLLPSLFIFAYLFPECGINAHSSFGVAKELWAEWLKIASDRQKIAITGAIKAQLRSLITDPQVRPVPEDILRMLAQKPPGLSIDLLFDILPSTVDMQDMLSHLPAHAIDPSLAVINPLVPPSTPAHKHHQHSDRLFDRRGFGSYARATHVLLSLFLEERQLAKQNIWALQHFLALSIYAHDFQSVPSAQSPVFDSKALVSDLTSMILKIRQITTYLLLSSQDENWCQHALSAITDQKYSLPLNPLAQFLVDMINKARESDTVRDARVLGIILEHVLDDIEKPEGELWVMFARKLERSAAETSMTIIRAVVDSATEPLRLDRYRNELAAALLGIPPNRANTEGLLTLRKLAATAPDSESEVVFLPQLRAVNAVKACQDWIGSDEDIDEKVESEMTVLFLNLAPILQNVPGSHWEFIFDVLESNLENSHITEDTSLVQLSRSLRLFIVIQDLALSNKSLRADWEARKVPILTMVRDLATVKLDAAGVSLPRSICRELVLSIVQDLPPSLIDQETLPKMCHLVTDPSNDVQKMAYQLLHSAAKKRTEHLVIEAGVDSEDAVKAELPLELLDILQRNINFNLSDEDDEQNIFGHLLGWMLLFDLFQDASFKVRSSYIEQIRNLNIIVGHFIPCFLGLLQLDEGLTKAFKLDIWAVDEFYVEHYEPGTSFGIPLFAAHLYYRALLTVPSLIHGWLLDCKDRQLTSTITTYTSQHFSPVIIRAELTHVKDPGAVVGIADENMTIKVAAAVNEVVASYLVDEHQLEIKLKIPTDWPLHKIEVKDMKRVGVDENRWRAWILAVQQTIWAHNGRILDGLELFKKNVTLHFEGQVECAICYSIISVMDGSLPRKPCKTCKNRFHAGCLYKWFNSSHSSSCPLCRSDII</sequence>
<keyword evidence="8 16" id="KW-0808">Transferase</keyword>
<evidence type="ECO:0000256" key="10">
    <source>
        <dbReference type="ARBA" id="ARBA00022737"/>
    </source>
</evidence>
<feature type="domain" description="RING-type" evidence="18">
    <location>
        <begin position="1718"/>
        <end position="1765"/>
    </location>
</feature>
<dbReference type="Gene3D" id="3.30.40.10">
    <property type="entry name" value="Zinc/RING finger domain, C3HC4 (zinc finger)"/>
    <property type="match status" value="1"/>
</dbReference>
<dbReference type="PANTHER" id="PTHR12389:SF0">
    <property type="entry name" value="E3 UBIQUITIN-PROTEIN LIGASE LISTERIN"/>
    <property type="match status" value="1"/>
</dbReference>
<evidence type="ECO:0000256" key="12">
    <source>
        <dbReference type="ARBA" id="ARBA00022786"/>
    </source>
</evidence>
<dbReference type="InterPro" id="IPR013083">
    <property type="entry name" value="Znf_RING/FYVE/PHD"/>
</dbReference>
<evidence type="ECO:0000256" key="4">
    <source>
        <dbReference type="ARBA" id="ARBA00007997"/>
    </source>
</evidence>
<protein>
    <recommendedName>
        <fullName evidence="6 16">E3 ubiquitin-protein ligase listerin</fullName>
        <ecNumber evidence="5 16">2.3.2.27</ecNumber>
    </recommendedName>
    <alternativeName>
        <fullName evidence="16">RING-type E3 ubiquitin transferase listerin</fullName>
    </alternativeName>
</protein>
<dbReference type="UniPathway" id="UPA00143"/>
<keyword evidence="20" id="KW-1185">Reference proteome</keyword>
<evidence type="ECO:0000256" key="14">
    <source>
        <dbReference type="ARBA" id="ARBA00055150"/>
    </source>
</evidence>
<dbReference type="InterPro" id="IPR054476">
    <property type="entry name" value="Ltn1_N"/>
</dbReference>
<evidence type="ECO:0000256" key="11">
    <source>
        <dbReference type="ARBA" id="ARBA00022771"/>
    </source>
</evidence>
<dbReference type="InterPro" id="IPR054478">
    <property type="entry name" value="LTN1_UBC"/>
</dbReference>
<dbReference type="Pfam" id="PF13639">
    <property type="entry name" value="zf-RING_2"/>
    <property type="match status" value="1"/>
</dbReference>
<name>A0A5C3M8T2_9AGAR</name>
<evidence type="ECO:0000259" key="18">
    <source>
        <dbReference type="PROSITE" id="PS50089"/>
    </source>
</evidence>
<dbReference type="GO" id="GO:0043023">
    <property type="term" value="F:ribosomal large subunit binding"/>
    <property type="evidence" value="ECO:0007669"/>
    <property type="project" value="TreeGrafter"/>
</dbReference>
<evidence type="ECO:0000256" key="3">
    <source>
        <dbReference type="ARBA" id="ARBA00004906"/>
    </source>
</evidence>
<dbReference type="PANTHER" id="PTHR12389">
    <property type="entry name" value="ZINC FINGER PROTEIN 294"/>
    <property type="match status" value="1"/>
</dbReference>
<dbReference type="InterPro" id="IPR039804">
    <property type="entry name" value="RING-CH-C4HC3_LTN1"/>
</dbReference>
<dbReference type="GO" id="GO:0072344">
    <property type="term" value="P:rescue of stalled ribosome"/>
    <property type="evidence" value="ECO:0007669"/>
    <property type="project" value="UniProtKB-UniRule"/>
</dbReference>
<comment type="subcellular location">
    <subcellularLocation>
        <location evidence="2">Cytoplasm</location>
        <location evidence="2">Cytosol</location>
    </subcellularLocation>
</comment>
<evidence type="ECO:0000256" key="9">
    <source>
        <dbReference type="ARBA" id="ARBA00022723"/>
    </source>
</evidence>
<dbReference type="SMART" id="SM01197">
    <property type="entry name" value="FANCL_C"/>
    <property type="match status" value="1"/>
</dbReference>
<keyword evidence="12 16" id="KW-0833">Ubl conjugation pathway</keyword>
<evidence type="ECO:0000256" key="17">
    <source>
        <dbReference type="SAM" id="MobiDB-lite"/>
    </source>
</evidence>
<feature type="region of interest" description="Disordered" evidence="17">
    <location>
        <begin position="259"/>
        <end position="292"/>
    </location>
</feature>
<dbReference type="OrthoDB" id="6108at2759"/>
<dbReference type="GO" id="GO:1990112">
    <property type="term" value="C:RQC complex"/>
    <property type="evidence" value="ECO:0007669"/>
    <property type="project" value="UniProtKB-UniRule"/>
</dbReference>
<dbReference type="FunFam" id="3.30.40.10:FF:000038">
    <property type="entry name" value="E3 ubiquitin-protein ligase listerin"/>
    <property type="match status" value="1"/>
</dbReference>
<feature type="region of interest" description="Disordered" evidence="17">
    <location>
        <begin position="420"/>
        <end position="461"/>
    </location>
</feature>
<dbReference type="SUPFAM" id="SSF48371">
    <property type="entry name" value="ARM repeat"/>
    <property type="match status" value="1"/>
</dbReference>
<dbReference type="GO" id="GO:0061630">
    <property type="term" value="F:ubiquitin protein ligase activity"/>
    <property type="evidence" value="ECO:0007669"/>
    <property type="project" value="UniProtKB-UniRule"/>
</dbReference>
<dbReference type="Pfam" id="PF22999">
    <property type="entry name" value="LTN1_E3_ligase_6th"/>
    <property type="match status" value="1"/>
</dbReference>
<keyword evidence="11 15" id="KW-0863">Zinc-finger</keyword>
<organism evidence="19 20">
    <name type="scientific">Crucibulum laeve</name>
    <dbReference type="NCBI Taxonomy" id="68775"/>
    <lineage>
        <taxon>Eukaryota</taxon>
        <taxon>Fungi</taxon>
        <taxon>Dikarya</taxon>
        <taxon>Basidiomycota</taxon>
        <taxon>Agaricomycotina</taxon>
        <taxon>Agaricomycetes</taxon>
        <taxon>Agaricomycetidae</taxon>
        <taxon>Agaricales</taxon>
        <taxon>Agaricineae</taxon>
        <taxon>Nidulariaceae</taxon>
        <taxon>Crucibulum</taxon>
    </lineage>
</organism>
<dbReference type="SUPFAM" id="SSF57850">
    <property type="entry name" value="RING/U-box"/>
    <property type="match status" value="1"/>
</dbReference>
<feature type="compositionally biased region" description="Basic and acidic residues" evidence="17">
    <location>
        <begin position="274"/>
        <end position="284"/>
    </location>
</feature>
<keyword evidence="9 16" id="KW-0479">Metal-binding</keyword>
<keyword evidence="10" id="KW-0677">Repeat</keyword>
<feature type="compositionally biased region" description="Basic residues" evidence="17">
    <location>
        <begin position="35"/>
        <end position="48"/>
    </location>
</feature>
<evidence type="ECO:0000256" key="13">
    <source>
        <dbReference type="ARBA" id="ARBA00022833"/>
    </source>
</evidence>
<comment type="similarity">
    <text evidence="4 16">Belongs to the LTN1 family.</text>
</comment>
<dbReference type="InterPro" id="IPR016024">
    <property type="entry name" value="ARM-type_fold"/>
</dbReference>
<evidence type="ECO:0000313" key="19">
    <source>
        <dbReference type="EMBL" id="TFK41660.1"/>
    </source>
</evidence>
<evidence type="ECO:0000256" key="8">
    <source>
        <dbReference type="ARBA" id="ARBA00022679"/>
    </source>
</evidence>
<evidence type="ECO:0000256" key="16">
    <source>
        <dbReference type="RuleBase" id="RU367090"/>
    </source>
</evidence>
<feature type="compositionally biased region" description="Acidic residues" evidence="17">
    <location>
        <begin position="427"/>
        <end position="444"/>
    </location>
</feature>
<dbReference type="Pfam" id="PF22958">
    <property type="entry name" value="Ltn1_1st"/>
    <property type="match status" value="2"/>
</dbReference>
<dbReference type="PROSITE" id="PS50089">
    <property type="entry name" value="ZF_RING_2"/>
    <property type="match status" value="1"/>
</dbReference>
<dbReference type="EMBL" id="ML213594">
    <property type="protein sequence ID" value="TFK41660.1"/>
    <property type="molecule type" value="Genomic_DNA"/>
</dbReference>
<evidence type="ECO:0000256" key="6">
    <source>
        <dbReference type="ARBA" id="ARBA00017157"/>
    </source>
</evidence>
<comment type="subunit">
    <text evidence="16">Component of the ribosome quality control complex (RQC).</text>
</comment>
<dbReference type="GO" id="GO:1990116">
    <property type="term" value="P:ribosome-associated ubiquitin-dependent protein catabolic process"/>
    <property type="evidence" value="ECO:0007669"/>
    <property type="project" value="UniProtKB-UniRule"/>
</dbReference>
<keyword evidence="7" id="KW-0963">Cytoplasm</keyword>
<dbReference type="EC" id="2.3.2.27" evidence="5 16"/>
<feature type="compositionally biased region" description="Basic and acidic residues" evidence="17">
    <location>
        <begin position="445"/>
        <end position="454"/>
    </location>
</feature>
<evidence type="ECO:0000256" key="5">
    <source>
        <dbReference type="ARBA" id="ARBA00012483"/>
    </source>
</evidence>
<proteinExistence type="inferred from homology"/>
<dbReference type="InterPro" id="IPR001841">
    <property type="entry name" value="Znf_RING"/>
</dbReference>